<dbReference type="InterPro" id="IPR003776">
    <property type="entry name" value="YcaO-like_dom"/>
</dbReference>
<gene>
    <name evidence="2" type="ORF">DNH61_25220</name>
</gene>
<dbReference type="Pfam" id="PF02624">
    <property type="entry name" value="YcaO"/>
    <property type="match status" value="1"/>
</dbReference>
<dbReference type="Proteomes" id="UP000249522">
    <property type="component" value="Unassembled WGS sequence"/>
</dbReference>
<evidence type="ECO:0000313" key="2">
    <source>
        <dbReference type="EMBL" id="PZD93083.1"/>
    </source>
</evidence>
<organism evidence="2 3">
    <name type="scientific">Paenibacillus sambharensis</name>
    <dbReference type="NCBI Taxonomy" id="1803190"/>
    <lineage>
        <taxon>Bacteria</taxon>
        <taxon>Bacillati</taxon>
        <taxon>Bacillota</taxon>
        <taxon>Bacilli</taxon>
        <taxon>Bacillales</taxon>
        <taxon>Paenibacillaceae</taxon>
        <taxon>Paenibacillus</taxon>
    </lineage>
</organism>
<proteinExistence type="predicted"/>
<dbReference type="OrthoDB" id="2379922at2"/>
<dbReference type="EMBL" id="QKRB01000060">
    <property type="protein sequence ID" value="PZD93083.1"/>
    <property type="molecule type" value="Genomic_DNA"/>
</dbReference>
<dbReference type="AlphaFoldDB" id="A0A2W1L201"/>
<dbReference type="NCBIfam" id="TIGR03882">
    <property type="entry name" value="cyclo_dehyd_2"/>
    <property type="match status" value="1"/>
</dbReference>
<dbReference type="Gene3D" id="3.40.50.720">
    <property type="entry name" value="NAD(P)-binding Rossmann-like Domain"/>
    <property type="match status" value="1"/>
</dbReference>
<comment type="caution">
    <text evidence="2">The sequence shown here is derived from an EMBL/GenBank/DDBJ whole genome shotgun (WGS) entry which is preliminary data.</text>
</comment>
<dbReference type="RefSeq" id="WP_111149725.1">
    <property type="nucleotide sequence ID" value="NZ_QKRB01000060.1"/>
</dbReference>
<dbReference type="PROSITE" id="PS51664">
    <property type="entry name" value="YCAO"/>
    <property type="match status" value="1"/>
</dbReference>
<protein>
    <recommendedName>
        <fullName evidence="1">YcaO domain-containing protein</fullName>
    </recommendedName>
</protein>
<feature type="domain" description="YcaO" evidence="1">
    <location>
        <begin position="255"/>
        <end position="650"/>
    </location>
</feature>
<dbReference type="InterPro" id="IPR027624">
    <property type="entry name" value="TOMM_cyclo_SagD"/>
</dbReference>
<dbReference type="Gene3D" id="3.30.40.250">
    <property type="match status" value="1"/>
</dbReference>
<dbReference type="Gene3D" id="3.30.1330.230">
    <property type="match status" value="1"/>
</dbReference>
<dbReference type="InterPro" id="IPR022291">
    <property type="entry name" value="Bacteriocin_synth_cyclodeHase"/>
</dbReference>
<dbReference type="NCBIfam" id="TIGR03604">
    <property type="entry name" value="TOMM_cyclo_SagD"/>
    <property type="match status" value="1"/>
</dbReference>
<evidence type="ECO:0000259" key="1">
    <source>
        <dbReference type="PROSITE" id="PS51664"/>
    </source>
</evidence>
<dbReference type="PANTHER" id="PTHR37809">
    <property type="entry name" value="RIBOSOMAL PROTEIN S12 METHYLTHIOTRANSFERASE ACCESSORY FACTOR YCAO"/>
    <property type="match status" value="1"/>
</dbReference>
<accession>A0A2W1L201</accession>
<dbReference type="Gene3D" id="3.30.160.660">
    <property type="match status" value="1"/>
</dbReference>
<sequence>MDIYILDNGCQLIQGLCSRLDANGLTYTLIVDYRGVPSGSILIGMYDFFIYDVEAELVKHCKDRLTYIRCLCVLDQAYLGPVIHKGSPCTECMKNTLIVNNPEHPMLLMNNMTGNKYQELPWSAYFTNLLYLKIKDTIQELQATGNSRLSNRVLAIKQYPLQITAHRILKDEYCSMCSSLEEDSPEKASITIAGGRKVSPVNHRLKDVPQAELLKLLLVDMETGKYKHIYKDLQSKYIPLVGTESYGRHFNIDRAFGRSFNYESAKQFALLESLERYSNINSKKSRSMIFGSYRRLKENAIDPRKLGLHQKEQTTQKGFSFLEYTDDLEFYWIWGWSVKENRPILIPEQMIYYGDNLVKESTNRFVYETSNGCALGSTQDEAMLYGLLEMIERDNFLVAWYNKLPLTEIDLEATGIMDILEIKIYLESQGYRLHFFDISMELRIPSIWGIIINEQNQAVVRTYSAAGAHFNPENALRGALIEVVTSMPVYETVFTQPELLERRERMFRDDTEVTEFQDHVLLYSHPEALERFKFLFDNSKGKRSLYELYPEWYKECRYQNQDLKDDIEQLLEAVLYNYEDVYVADLTGELLQVSGLHCVKVLVPGMLTMSFGHQYRRIVKERVLWGPVQAGRTSTPIEEEEINHFPHPFP</sequence>
<name>A0A2W1L201_9BACL</name>
<keyword evidence="3" id="KW-1185">Reference proteome</keyword>
<reference evidence="2 3" key="1">
    <citation type="submission" date="2018-06" db="EMBL/GenBank/DDBJ databases">
        <title>Paenibacillus imtechensis sp. nov.</title>
        <authorList>
            <person name="Pinnaka A.K."/>
            <person name="Singh H."/>
            <person name="Kaur M."/>
        </authorList>
    </citation>
    <scope>NUCLEOTIDE SEQUENCE [LARGE SCALE GENOMIC DNA]</scope>
    <source>
        <strain evidence="2 3">SMB1</strain>
    </source>
</reference>
<dbReference type="PANTHER" id="PTHR37809:SF1">
    <property type="entry name" value="RIBOSOMAL PROTEIN S12 METHYLTHIOTRANSFERASE ACCESSORY FACTOR YCAO"/>
    <property type="match status" value="1"/>
</dbReference>
<evidence type="ECO:0000313" key="3">
    <source>
        <dbReference type="Proteomes" id="UP000249522"/>
    </source>
</evidence>